<protein>
    <submittedName>
        <fullName evidence="1">Uncharacterized protein</fullName>
    </submittedName>
</protein>
<reference evidence="1" key="2">
    <citation type="journal article" date="2015" name="Data Brief">
        <title>Shoot transcriptome of the giant reed, Arundo donax.</title>
        <authorList>
            <person name="Barrero R.A."/>
            <person name="Guerrero F.D."/>
            <person name="Moolhuijzen P."/>
            <person name="Goolsby J.A."/>
            <person name="Tidwell J."/>
            <person name="Bellgard S.E."/>
            <person name="Bellgard M.I."/>
        </authorList>
    </citation>
    <scope>NUCLEOTIDE SEQUENCE</scope>
    <source>
        <tissue evidence="1">Shoot tissue taken approximately 20 cm above the soil surface</tissue>
    </source>
</reference>
<sequence length="41" mass="4579">MNQRLNDYKGKTMLIGKTSCCSDVDIQTCLLSILLKFTIAV</sequence>
<accession>A0A0A8YUM2</accession>
<dbReference type="EMBL" id="GBRH01269720">
    <property type="protein sequence ID" value="JAD28175.1"/>
    <property type="molecule type" value="Transcribed_RNA"/>
</dbReference>
<organism evidence="1">
    <name type="scientific">Arundo donax</name>
    <name type="common">Giant reed</name>
    <name type="synonym">Donax arundinaceus</name>
    <dbReference type="NCBI Taxonomy" id="35708"/>
    <lineage>
        <taxon>Eukaryota</taxon>
        <taxon>Viridiplantae</taxon>
        <taxon>Streptophyta</taxon>
        <taxon>Embryophyta</taxon>
        <taxon>Tracheophyta</taxon>
        <taxon>Spermatophyta</taxon>
        <taxon>Magnoliopsida</taxon>
        <taxon>Liliopsida</taxon>
        <taxon>Poales</taxon>
        <taxon>Poaceae</taxon>
        <taxon>PACMAD clade</taxon>
        <taxon>Arundinoideae</taxon>
        <taxon>Arundineae</taxon>
        <taxon>Arundo</taxon>
    </lineage>
</organism>
<dbReference type="AlphaFoldDB" id="A0A0A8YUM2"/>
<proteinExistence type="predicted"/>
<reference evidence="1" key="1">
    <citation type="submission" date="2014-09" db="EMBL/GenBank/DDBJ databases">
        <authorList>
            <person name="Magalhaes I.L.F."/>
            <person name="Oliveira U."/>
            <person name="Santos F.R."/>
            <person name="Vidigal T.H.D.A."/>
            <person name="Brescovit A.D."/>
            <person name="Santos A.J."/>
        </authorList>
    </citation>
    <scope>NUCLEOTIDE SEQUENCE</scope>
    <source>
        <tissue evidence="1">Shoot tissue taken approximately 20 cm above the soil surface</tissue>
    </source>
</reference>
<evidence type="ECO:0000313" key="1">
    <source>
        <dbReference type="EMBL" id="JAD28175.1"/>
    </source>
</evidence>
<name>A0A0A8YUM2_ARUDO</name>